<sequence>MAQEGEGLSAADYVEALATVASFRRRVAALFQDYDLIFTPSATALPWPAAEAFPPEIDGRPVGPRGHAVYTGWVNVVGNPGLALPLGFSKAGLPLGGQFIGRFGSDSSLLAFGRSFEHTHGPAWRFSQMTLAG</sequence>
<dbReference type="SUPFAM" id="SSF75304">
    <property type="entry name" value="Amidase signature (AS) enzymes"/>
    <property type="match status" value="1"/>
</dbReference>
<protein>
    <submittedName>
        <fullName evidence="3">Amidase family protein</fullName>
    </submittedName>
</protein>
<dbReference type="RefSeq" id="WP_282586989.1">
    <property type="nucleotide sequence ID" value="NZ_JAMOIM010000016.1"/>
</dbReference>
<dbReference type="InterPro" id="IPR036928">
    <property type="entry name" value="AS_sf"/>
</dbReference>
<dbReference type="GO" id="GO:0003824">
    <property type="term" value="F:catalytic activity"/>
    <property type="evidence" value="ECO:0007669"/>
    <property type="project" value="InterPro"/>
</dbReference>
<gene>
    <name evidence="3" type="ORF">M8523_21605</name>
</gene>
<accession>A0AA41Z0M7</accession>
<evidence type="ECO:0000256" key="1">
    <source>
        <dbReference type="ARBA" id="ARBA00009199"/>
    </source>
</evidence>
<dbReference type="Gene3D" id="3.90.1300.10">
    <property type="entry name" value="Amidase signature (AS) domain"/>
    <property type="match status" value="1"/>
</dbReference>
<evidence type="ECO:0000259" key="2">
    <source>
        <dbReference type="Pfam" id="PF01425"/>
    </source>
</evidence>
<organism evidence="3 4">
    <name type="scientific">Lichenifustis flavocetrariae</name>
    <dbReference type="NCBI Taxonomy" id="2949735"/>
    <lineage>
        <taxon>Bacteria</taxon>
        <taxon>Pseudomonadati</taxon>
        <taxon>Pseudomonadota</taxon>
        <taxon>Alphaproteobacteria</taxon>
        <taxon>Hyphomicrobiales</taxon>
        <taxon>Lichenihabitantaceae</taxon>
        <taxon>Lichenifustis</taxon>
    </lineage>
</organism>
<dbReference type="InterPro" id="IPR023631">
    <property type="entry name" value="Amidase_dom"/>
</dbReference>
<dbReference type="PANTHER" id="PTHR11895">
    <property type="entry name" value="TRANSAMIDASE"/>
    <property type="match status" value="1"/>
</dbReference>
<evidence type="ECO:0000313" key="4">
    <source>
        <dbReference type="Proteomes" id="UP001165667"/>
    </source>
</evidence>
<comment type="similarity">
    <text evidence="1">Belongs to the amidase family.</text>
</comment>
<proteinExistence type="inferred from homology"/>
<feature type="domain" description="Amidase" evidence="2">
    <location>
        <begin position="9"/>
        <end position="110"/>
    </location>
</feature>
<dbReference type="AlphaFoldDB" id="A0AA41Z0M7"/>
<dbReference type="PANTHER" id="PTHR11895:SF7">
    <property type="entry name" value="GLUTAMYL-TRNA(GLN) AMIDOTRANSFERASE SUBUNIT A, MITOCHONDRIAL"/>
    <property type="match status" value="1"/>
</dbReference>
<name>A0AA41Z0M7_9HYPH</name>
<keyword evidence="4" id="KW-1185">Reference proteome</keyword>
<dbReference type="InterPro" id="IPR000120">
    <property type="entry name" value="Amidase"/>
</dbReference>
<reference evidence="3" key="1">
    <citation type="submission" date="2022-05" db="EMBL/GenBank/DDBJ databases">
        <authorList>
            <person name="Pankratov T."/>
        </authorList>
    </citation>
    <scope>NUCLEOTIDE SEQUENCE</scope>
    <source>
        <strain evidence="3">BP6-180914</strain>
    </source>
</reference>
<dbReference type="EMBL" id="JAMOIM010000016">
    <property type="protein sequence ID" value="MCW6510618.1"/>
    <property type="molecule type" value="Genomic_DNA"/>
</dbReference>
<comment type="caution">
    <text evidence="3">The sequence shown here is derived from an EMBL/GenBank/DDBJ whole genome shotgun (WGS) entry which is preliminary data.</text>
</comment>
<dbReference type="Proteomes" id="UP001165667">
    <property type="component" value="Unassembled WGS sequence"/>
</dbReference>
<dbReference type="Pfam" id="PF01425">
    <property type="entry name" value="Amidase"/>
    <property type="match status" value="1"/>
</dbReference>
<evidence type="ECO:0000313" key="3">
    <source>
        <dbReference type="EMBL" id="MCW6510618.1"/>
    </source>
</evidence>